<keyword evidence="2" id="KW-0521">NADP</keyword>
<gene>
    <name evidence="6" type="ORF">FZEAL_10653</name>
</gene>
<keyword evidence="4" id="KW-0539">Nucleus</keyword>
<protein>
    <recommendedName>
        <fullName evidence="5">Zn(2)-C6 fungal-type domain-containing protein</fullName>
    </recommendedName>
</protein>
<dbReference type="InterPro" id="IPR036291">
    <property type="entry name" value="NAD(P)-bd_dom_sf"/>
</dbReference>
<evidence type="ECO:0000313" key="7">
    <source>
        <dbReference type="Proteomes" id="UP000635477"/>
    </source>
</evidence>
<dbReference type="PRINTS" id="PR00081">
    <property type="entry name" value="GDHRDH"/>
</dbReference>
<dbReference type="PANTHER" id="PTHR43963:SF6">
    <property type="entry name" value="CHAIN DEHYDROGENASE FAMILY PROTEIN, PUTATIVE (AFU_ORTHOLOGUE AFUA_3G15350)-RELATED"/>
    <property type="match status" value="1"/>
</dbReference>
<dbReference type="InterPro" id="IPR036864">
    <property type="entry name" value="Zn2-C6_fun-type_DNA-bd_sf"/>
</dbReference>
<dbReference type="Pfam" id="PF00106">
    <property type="entry name" value="adh_short"/>
    <property type="match status" value="1"/>
</dbReference>
<evidence type="ECO:0000256" key="3">
    <source>
        <dbReference type="ARBA" id="ARBA00023002"/>
    </source>
</evidence>
<dbReference type="InterPro" id="IPR002347">
    <property type="entry name" value="SDR_fam"/>
</dbReference>
<reference evidence="6" key="1">
    <citation type="journal article" date="2020" name="BMC Genomics">
        <title>Correction to: Identification and distribution of gene clusters required for synthesis of sphingolipid metabolism inhibitors in diverse species of the filamentous fungus Fusarium.</title>
        <authorList>
            <person name="Kim H.S."/>
            <person name="Lohmar J.M."/>
            <person name="Busman M."/>
            <person name="Brown D.W."/>
            <person name="Naumann T.A."/>
            <person name="Divon H.H."/>
            <person name="Lysoe E."/>
            <person name="Uhlig S."/>
            <person name="Proctor R.H."/>
        </authorList>
    </citation>
    <scope>NUCLEOTIDE SEQUENCE</scope>
    <source>
        <strain evidence="6">NRRL 22465</strain>
    </source>
</reference>
<reference evidence="6" key="2">
    <citation type="submission" date="2020-05" db="EMBL/GenBank/DDBJ databases">
        <authorList>
            <person name="Kim H.-S."/>
            <person name="Proctor R.H."/>
            <person name="Brown D.W."/>
        </authorList>
    </citation>
    <scope>NUCLEOTIDE SEQUENCE</scope>
    <source>
        <strain evidence="6">NRRL 22465</strain>
    </source>
</reference>
<proteinExistence type="inferred from homology"/>
<dbReference type="GO" id="GO:0016491">
    <property type="term" value="F:oxidoreductase activity"/>
    <property type="evidence" value="ECO:0007669"/>
    <property type="project" value="UniProtKB-KW"/>
</dbReference>
<feature type="domain" description="Zn(2)-C6 fungal-type" evidence="5">
    <location>
        <begin position="276"/>
        <end position="305"/>
    </location>
</feature>
<dbReference type="EMBL" id="JABEYC010001310">
    <property type="protein sequence ID" value="KAF4966446.1"/>
    <property type="molecule type" value="Genomic_DNA"/>
</dbReference>
<evidence type="ECO:0000313" key="6">
    <source>
        <dbReference type="EMBL" id="KAF4966446.1"/>
    </source>
</evidence>
<accession>A0A8H4TYL7</accession>
<evidence type="ECO:0000256" key="1">
    <source>
        <dbReference type="ARBA" id="ARBA00006484"/>
    </source>
</evidence>
<dbReference type="PROSITE" id="PS50048">
    <property type="entry name" value="ZN2_CY6_FUNGAL_2"/>
    <property type="match status" value="1"/>
</dbReference>
<evidence type="ECO:0000256" key="2">
    <source>
        <dbReference type="ARBA" id="ARBA00022857"/>
    </source>
</evidence>
<keyword evidence="7" id="KW-1185">Reference proteome</keyword>
<dbReference type="Gene3D" id="3.40.50.720">
    <property type="entry name" value="NAD(P)-binding Rossmann-like Domain"/>
    <property type="match status" value="1"/>
</dbReference>
<dbReference type="PROSITE" id="PS00463">
    <property type="entry name" value="ZN2_CY6_FUNGAL_1"/>
    <property type="match status" value="1"/>
</dbReference>
<dbReference type="InterPro" id="IPR001138">
    <property type="entry name" value="Zn2Cys6_DnaBD"/>
</dbReference>
<dbReference type="GO" id="GO:0000981">
    <property type="term" value="F:DNA-binding transcription factor activity, RNA polymerase II-specific"/>
    <property type="evidence" value="ECO:0007669"/>
    <property type="project" value="InterPro"/>
</dbReference>
<keyword evidence="3" id="KW-0560">Oxidoreductase</keyword>
<dbReference type="Proteomes" id="UP000635477">
    <property type="component" value="Unassembled WGS sequence"/>
</dbReference>
<dbReference type="CDD" id="cd00067">
    <property type="entry name" value="GAL4"/>
    <property type="match status" value="1"/>
</dbReference>
<dbReference type="AlphaFoldDB" id="A0A8H4TYL7"/>
<dbReference type="Gene3D" id="4.10.240.10">
    <property type="entry name" value="Zn(2)-C6 fungal-type DNA-binding domain"/>
    <property type="match status" value="1"/>
</dbReference>
<evidence type="ECO:0000259" key="5">
    <source>
        <dbReference type="PROSITE" id="PS50048"/>
    </source>
</evidence>
<dbReference type="PANTHER" id="PTHR43963">
    <property type="entry name" value="CARBONYL REDUCTASE 1-RELATED"/>
    <property type="match status" value="1"/>
</dbReference>
<comment type="caution">
    <text evidence="6">The sequence shown here is derived from an EMBL/GenBank/DDBJ whole genome shotgun (WGS) entry which is preliminary data.</text>
</comment>
<dbReference type="GO" id="GO:0008270">
    <property type="term" value="F:zinc ion binding"/>
    <property type="evidence" value="ECO:0007669"/>
    <property type="project" value="InterPro"/>
</dbReference>
<dbReference type="OrthoDB" id="5423818at2759"/>
<dbReference type="SUPFAM" id="SSF57701">
    <property type="entry name" value="Zn2/Cys6 DNA-binding domain"/>
    <property type="match status" value="1"/>
</dbReference>
<dbReference type="Pfam" id="PF00172">
    <property type="entry name" value="Zn_clus"/>
    <property type="match status" value="1"/>
</dbReference>
<evidence type="ECO:0000256" key="4">
    <source>
        <dbReference type="ARBA" id="ARBA00023242"/>
    </source>
</evidence>
<dbReference type="PRINTS" id="PR00080">
    <property type="entry name" value="SDRFAMILY"/>
</dbReference>
<dbReference type="SMART" id="SM00066">
    <property type="entry name" value="GAL4"/>
    <property type="match status" value="1"/>
</dbReference>
<comment type="similarity">
    <text evidence="1">Belongs to the short-chain dehydrogenases/reductases (SDR) family.</text>
</comment>
<dbReference type="SUPFAM" id="SSF51735">
    <property type="entry name" value="NAD(P)-binding Rossmann-fold domains"/>
    <property type="match status" value="1"/>
</dbReference>
<sequence length="656" mass="72746">MSPSTPRPLALVTGASQGIGKAVAQVLATKHAYHVLVGVRNLESGETVATALRQAGHQASTVLLDLTSPTSIAAAVETIEKEYGYLDVLVNNAGILLDHNPELSTWDLFSKTFTTNITGTATLTEGLAPLLRKAKAGPPRVVFVTSLMGSLEKSTDKTTAWYNIDYKAYDASKAGVNMLMLNYARNLGDAGAKVNSVCPGYVKTALNNFNEYGHSPEVGAERIVEMATLKEDGPTGTLFLQNCPLCNKVYTQEHSYKRHTKYCQRAQATRKGRPRSCVACSTAKAKCTFAQPCSRCEKKGIDCRYHRLARNEPVSAVDRSQQHLAWSGNGDYSTAMDVLAASSEPGQLPVDLDIFTLNYNSGNIEAPISLITELSGLTSDLSQPQVPFRDSSQSLSLSAKGDLTRLPYQSPTLHHAAKIILQSLYAFPQMMLQTLASCMSIAQLFVARTPETRRFLWRTIDHEEQRFRDEFITFSAREIQMAVQVTIIYMIMAIIDPDMDMHQRGARMLETVEILSARFLQLVQVYSRTERAEPSFTWEDWVFAESRRRMACLWVIISCVISIDNDIPCTGCGALEDLALMSNKMLWEARSYDEWSEERAFEDISSPLLTLGELVQAKKNPSHPLHTQQLQNWEAGTDKLAVMLSVATEFIWARVA</sequence>
<name>A0A8H4TYL7_9HYPO</name>
<organism evidence="6 7">
    <name type="scientific">Fusarium zealandicum</name>
    <dbReference type="NCBI Taxonomy" id="1053134"/>
    <lineage>
        <taxon>Eukaryota</taxon>
        <taxon>Fungi</taxon>
        <taxon>Dikarya</taxon>
        <taxon>Ascomycota</taxon>
        <taxon>Pezizomycotina</taxon>
        <taxon>Sordariomycetes</taxon>
        <taxon>Hypocreomycetidae</taxon>
        <taxon>Hypocreales</taxon>
        <taxon>Nectriaceae</taxon>
        <taxon>Fusarium</taxon>
        <taxon>Fusarium staphyleae species complex</taxon>
    </lineage>
</organism>